<sequence length="216" mass="25719">MDAMLLWLVAAWLGYFIIHSLLASLRVKSYVADHWPWLMPWYRLFFNVVAVLLLAIPLFLIWVIGGETVFAWKGIWWWLANGLVLAAVAGLIYSMRHYDGSEFLGLRQLREDERRVEDQEQFRISPLHQYVRHPWYFLGLVLIWTRDMTAAMLVSAVLMTLYFILGSWLEERKLLIYYGDAYREYRQQVSGLLPLFWKRLSREQARALERRCNGRD</sequence>
<dbReference type="EMBL" id="DRCV01000112">
    <property type="protein sequence ID" value="HDK37870.1"/>
    <property type="molecule type" value="Genomic_DNA"/>
</dbReference>
<comment type="subcellular location">
    <subcellularLocation>
        <location evidence="1">Membrane</location>
        <topology evidence="1">Multi-pass membrane protein</topology>
    </subcellularLocation>
</comment>
<evidence type="ECO:0000256" key="5">
    <source>
        <dbReference type="ARBA" id="ARBA00023136"/>
    </source>
</evidence>
<dbReference type="PANTHER" id="PTHR31040:SF1">
    <property type="entry name" value="NURIM"/>
    <property type="match status" value="1"/>
</dbReference>
<evidence type="ECO:0000256" key="6">
    <source>
        <dbReference type="SAM" id="Phobius"/>
    </source>
</evidence>
<organism evidence="7">
    <name type="scientific">Thiolapillus brandeum</name>
    <dbReference type="NCBI Taxonomy" id="1076588"/>
    <lineage>
        <taxon>Bacteria</taxon>
        <taxon>Pseudomonadati</taxon>
        <taxon>Pseudomonadota</taxon>
        <taxon>Gammaproteobacteria</taxon>
        <taxon>Chromatiales</taxon>
        <taxon>Sedimenticolaceae</taxon>
        <taxon>Thiolapillus</taxon>
    </lineage>
</organism>
<dbReference type="AlphaFoldDB" id="A0A831NVS3"/>
<dbReference type="InterPro" id="IPR033580">
    <property type="entry name" value="Nurim-like"/>
</dbReference>
<evidence type="ECO:0000256" key="1">
    <source>
        <dbReference type="ARBA" id="ARBA00004141"/>
    </source>
</evidence>
<comment type="caution">
    <text evidence="7">The sequence shown here is derived from an EMBL/GenBank/DDBJ whole genome shotgun (WGS) entry which is preliminary data.</text>
</comment>
<feature type="transmembrane region" description="Helical" evidence="6">
    <location>
        <begin position="44"/>
        <end position="63"/>
    </location>
</feature>
<evidence type="ECO:0000256" key="4">
    <source>
        <dbReference type="ARBA" id="ARBA00022989"/>
    </source>
</evidence>
<name>A0A831NVS3_9GAMM</name>
<protein>
    <recommendedName>
        <fullName evidence="8">Methanethiol S-methyltransferase</fullName>
    </recommendedName>
</protein>
<feature type="transmembrane region" description="Helical" evidence="6">
    <location>
        <begin position="75"/>
        <end position="95"/>
    </location>
</feature>
<evidence type="ECO:0008006" key="8">
    <source>
        <dbReference type="Google" id="ProtNLM"/>
    </source>
</evidence>
<keyword evidence="4 6" id="KW-1133">Transmembrane helix</keyword>
<keyword evidence="5 6" id="KW-0472">Membrane</keyword>
<evidence type="ECO:0000256" key="3">
    <source>
        <dbReference type="ARBA" id="ARBA00022692"/>
    </source>
</evidence>
<comment type="similarity">
    <text evidence="2">Belongs to the nurim family.</text>
</comment>
<proteinExistence type="inferred from homology"/>
<dbReference type="Gene3D" id="1.20.120.1630">
    <property type="match status" value="1"/>
</dbReference>
<dbReference type="PANTHER" id="PTHR31040">
    <property type="entry name" value="NURIM"/>
    <property type="match status" value="1"/>
</dbReference>
<evidence type="ECO:0000256" key="2">
    <source>
        <dbReference type="ARBA" id="ARBA00010631"/>
    </source>
</evidence>
<dbReference type="GO" id="GO:0016020">
    <property type="term" value="C:membrane"/>
    <property type="evidence" value="ECO:0007669"/>
    <property type="project" value="UniProtKB-SubCell"/>
</dbReference>
<reference evidence="7" key="1">
    <citation type="journal article" date="2020" name="mSystems">
        <title>Genome- and Community-Level Interaction Insights into Carbon Utilization and Element Cycling Functions of Hydrothermarchaeota in Hydrothermal Sediment.</title>
        <authorList>
            <person name="Zhou Z."/>
            <person name="Liu Y."/>
            <person name="Xu W."/>
            <person name="Pan J."/>
            <person name="Luo Z.H."/>
            <person name="Li M."/>
        </authorList>
    </citation>
    <scope>NUCLEOTIDE SEQUENCE [LARGE SCALE GENOMIC DNA]</scope>
    <source>
        <strain evidence="7">HyVt-26</strain>
    </source>
</reference>
<feature type="transmembrane region" description="Helical" evidence="6">
    <location>
        <begin position="135"/>
        <end position="165"/>
    </location>
</feature>
<accession>A0A831NVS3</accession>
<dbReference type="Proteomes" id="UP000885822">
    <property type="component" value="Unassembled WGS sequence"/>
</dbReference>
<evidence type="ECO:0000313" key="7">
    <source>
        <dbReference type="EMBL" id="HDK37870.1"/>
    </source>
</evidence>
<keyword evidence="3 6" id="KW-0812">Transmembrane</keyword>
<gene>
    <name evidence="7" type="ORF">ENG92_02495</name>
</gene>